<name>A0A166GGK4_9AGAM</name>
<proteinExistence type="predicted"/>
<accession>A0A166GGK4</accession>
<organism evidence="1 2">
    <name type="scientific">Athelia psychrophila</name>
    <dbReference type="NCBI Taxonomy" id="1759441"/>
    <lineage>
        <taxon>Eukaryota</taxon>
        <taxon>Fungi</taxon>
        <taxon>Dikarya</taxon>
        <taxon>Basidiomycota</taxon>
        <taxon>Agaricomycotina</taxon>
        <taxon>Agaricomycetes</taxon>
        <taxon>Agaricomycetidae</taxon>
        <taxon>Atheliales</taxon>
        <taxon>Atheliaceae</taxon>
        <taxon>Athelia</taxon>
    </lineage>
</organism>
<gene>
    <name evidence="1" type="ORF">FIBSPDRAFT_864422</name>
</gene>
<keyword evidence="2" id="KW-1185">Reference proteome</keyword>
<dbReference type="AlphaFoldDB" id="A0A166GGK4"/>
<sequence>ADNTQISPCCCWPAVRSPSCRRTQDSDLHIPIEMTDDASIAPARSAAVNSDLSPLTILPILNGVPVRMTSPSC</sequence>
<feature type="non-terminal residue" evidence="1">
    <location>
        <position position="73"/>
    </location>
</feature>
<reference evidence="1 2" key="1">
    <citation type="journal article" date="2016" name="Mol. Biol. Evol.">
        <title>Comparative Genomics of Early-Diverging Mushroom-Forming Fungi Provides Insights into the Origins of Lignocellulose Decay Capabilities.</title>
        <authorList>
            <person name="Nagy L.G."/>
            <person name="Riley R."/>
            <person name="Tritt A."/>
            <person name="Adam C."/>
            <person name="Daum C."/>
            <person name="Floudas D."/>
            <person name="Sun H."/>
            <person name="Yadav J.S."/>
            <person name="Pangilinan J."/>
            <person name="Larsson K.H."/>
            <person name="Matsuura K."/>
            <person name="Barry K."/>
            <person name="Labutti K."/>
            <person name="Kuo R."/>
            <person name="Ohm R.A."/>
            <person name="Bhattacharya S.S."/>
            <person name="Shirouzu T."/>
            <person name="Yoshinaga Y."/>
            <person name="Martin F.M."/>
            <person name="Grigoriev I.V."/>
            <person name="Hibbett D.S."/>
        </authorList>
    </citation>
    <scope>NUCLEOTIDE SEQUENCE [LARGE SCALE GENOMIC DNA]</scope>
    <source>
        <strain evidence="1 2">CBS 109695</strain>
    </source>
</reference>
<dbReference type="Proteomes" id="UP000076532">
    <property type="component" value="Unassembled WGS sequence"/>
</dbReference>
<feature type="non-terminal residue" evidence="1">
    <location>
        <position position="1"/>
    </location>
</feature>
<dbReference type="EMBL" id="KV417578">
    <property type="protein sequence ID" value="KZP17813.1"/>
    <property type="molecule type" value="Genomic_DNA"/>
</dbReference>
<evidence type="ECO:0000313" key="2">
    <source>
        <dbReference type="Proteomes" id="UP000076532"/>
    </source>
</evidence>
<evidence type="ECO:0000313" key="1">
    <source>
        <dbReference type="EMBL" id="KZP17813.1"/>
    </source>
</evidence>
<protein>
    <submittedName>
        <fullName evidence="1">Uncharacterized protein</fullName>
    </submittedName>
</protein>